<dbReference type="InterPro" id="IPR011009">
    <property type="entry name" value="Kinase-like_dom_sf"/>
</dbReference>
<dbReference type="InterPro" id="IPR001932">
    <property type="entry name" value="PPM-type_phosphatase-like_dom"/>
</dbReference>
<dbReference type="SUPFAM" id="SSF56112">
    <property type="entry name" value="Protein kinase-like (PK-like)"/>
    <property type="match status" value="1"/>
</dbReference>
<feature type="domain" description="PPM-type phosphatase" evidence="7">
    <location>
        <begin position="12"/>
        <end position="243"/>
    </location>
</feature>
<dbReference type="InterPro" id="IPR036457">
    <property type="entry name" value="PPM-type-like_dom_sf"/>
</dbReference>
<dbReference type="SMART" id="SM00331">
    <property type="entry name" value="PP2C_SIG"/>
    <property type="match status" value="1"/>
</dbReference>
<dbReference type="Pfam" id="PF13672">
    <property type="entry name" value="PP2C_2"/>
    <property type="match status" value="1"/>
</dbReference>
<evidence type="ECO:0000256" key="5">
    <source>
        <dbReference type="SAM" id="Phobius"/>
    </source>
</evidence>
<evidence type="ECO:0000256" key="4">
    <source>
        <dbReference type="ARBA" id="ARBA00022840"/>
    </source>
</evidence>
<proteinExistence type="predicted"/>
<evidence type="ECO:0000313" key="8">
    <source>
        <dbReference type="EMBL" id="MQY44042.1"/>
    </source>
</evidence>
<dbReference type="InterPro" id="IPR008266">
    <property type="entry name" value="Tyr_kinase_AS"/>
</dbReference>
<keyword evidence="5" id="KW-1133">Transmembrane helix</keyword>
<dbReference type="SMART" id="SM00332">
    <property type="entry name" value="PP2Cc"/>
    <property type="match status" value="1"/>
</dbReference>
<keyword evidence="3 8" id="KW-0418">Kinase</keyword>
<dbReference type="EMBL" id="WIXK01000010">
    <property type="protein sequence ID" value="MQY44042.1"/>
    <property type="molecule type" value="Genomic_DNA"/>
</dbReference>
<feature type="transmembrane region" description="Helical" evidence="5">
    <location>
        <begin position="557"/>
        <end position="574"/>
    </location>
</feature>
<reference evidence="8 9" key="1">
    <citation type="submission" date="2019-10" db="EMBL/GenBank/DDBJ databases">
        <title>Epibacterium sp. nov., isolated from seawater.</title>
        <authorList>
            <person name="Zhang X."/>
            <person name="Li N."/>
        </authorList>
    </citation>
    <scope>NUCLEOTIDE SEQUENCE [LARGE SCALE GENOMIC DNA]</scope>
    <source>
        <strain evidence="8 9">SM1969</strain>
    </source>
</reference>
<comment type="caution">
    <text evidence="8">The sequence shown here is derived from an EMBL/GenBank/DDBJ whole genome shotgun (WGS) entry which is preliminary data.</text>
</comment>
<dbReference type="GO" id="GO:0005524">
    <property type="term" value="F:ATP binding"/>
    <property type="evidence" value="ECO:0007669"/>
    <property type="project" value="UniProtKB-KW"/>
</dbReference>
<dbReference type="Gene3D" id="3.60.40.10">
    <property type="entry name" value="PPM-type phosphatase domain"/>
    <property type="match status" value="1"/>
</dbReference>
<dbReference type="Proteomes" id="UP000436694">
    <property type="component" value="Unassembled WGS sequence"/>
</dbReference>
<evidence type="ECO:0000256" key="3">
    <source>
        <dbReference type="ARBA" id="ARBA00022777"/>
    </source>
</evidence>
<dbReference type="CDD" id="cd00143">
    <property type="entry name" value="PP2Cc"/>
    <property type="match status" value="1"/>
</dbReference>
<keyword evidence="9" id="KW-1185">Reference proteome</keyword>
<dbReference type="PROSITE" id="PS50011">
    <property type="entry name" value="PROTEIN_KINASE_DOM"/>
    <property type="match status" value="1"/>
</dbReference>
<keyword evidence="1" id="KW-0808">Transferase</keyword>
<dbReference type="PROSITE" id="PS51746">
    <property type="entry name" value="PPM_2"/>
    <property type="match status" value="1"/>
</dbReference>
<dbReference type="AlphaFoldDB" id="A0A844B147"/>
<dbReference type="Gene3D" id="3.30.200.20">
    <property type="entry name" value="Phosphorylase Kinase, domain 1"/>
    <property type="match status" value="1"/>
</dbReference>
<evidence type="ECO:0000259" key="6">
    <source>
        <dbReference type="PROSITE" id="PS50011"/>
    </source>
</evidence>
<protein>
    <submittedName>
        <fullName evidence="8">Protein kinase</fullName>
    </submittedName>
</protein>
<dbReference type="SUPFAM" id="SSF81606">
    <property type="entry name" value="PP2C-like"/>
    <property type="match status" value="1"/>
</dbReference>
<accession>A0A844B147</accession>
<keyword evidence="5" id="KW-0472">Membrane</keyword>
<dbReference type="Gene3D" id="1.10.510.10">
    <property type="entry name" value="Transferase(Phosphotransferase) domain 1"/>
    <property type="match status" value="1"/>
</dbReference>
<dbReference type="RefSeq" id="WP_214645155.1">
    <property type="nucleotide sequence ID" value="NZ_WIXK01000010.1"/>
</dbReference>
<dbReference type="GO" id="GO:0004674">
    <property type="term" value="F:protein serine/threonine kinase activity"/>
    <property type="evidence" value="ECO:0007669"/>
    <property type="project" value="TreeGrafter"/>
</dbReference>
<keyword evidence="4" id="KW-0067">ATP-binding</keyword>
<gene>
    <name evidence="8" type="ORF">GG681_15455</name>
</gene>
<keyword evidence="5" id="KW-0812">Transmembrane</keyword>
<dbReference type="CDD" id="cd14014">
    <property type="entry name" value="STKc_PknB_like"/>
    <property type="match status" value="1"/>
</dbReference>
<dbReference type="PANTHER" id="PTHR43289">
    <property type="entry name" value="MITOGEN-ACTIVATED PROTEIN KINASE KINASE KINASE 20-RELATED"/>
    <property type="match status" value="1"/>
</dbReference>
<dbReference type="InterPro" id="IPR000719">
    <property type="entry name" value="Prot_kinase_dom"/>
</dbReference>
<organism evidence="8 9">
    <name type="scientific">Tritonibacter aquimaris</name>
    <dbReference type="NCBI Taxonomy" id="2663379"/>
    <lineage>
        <taxon>Bacteria</taxon>
        <taxon>Pseudomonadati</taxon>
        <taxon>Pseudomonadota</taxon>
        <taxon>Alphaproteobacteria</taxon>
        <taxon>Rhodobacterales</taxon>
        <taxon>Paracoccaceae</taxon>
        <taxon>Tritonibacter</taxon>
    </lineage>
</organism>
<dbReference type="PROSITE" id="PS00109">
    <property type="entry name" value="PROTEIN_KINASE_TYR"/>
    <property type="match status" value="1"/>
</dbReference>
<evidence type="ECO:0000259" key="7">
    <source>
        <dbReference type="PROSITE" id="PS51746"/>
    </source>
</evidence>
<dbReference type="PANTHER" id="PTHR43289:SF6">
    <property type="entry name" value="SERINE_THREONINE-PROTEIN KINASE NEKL-3"/>
    <property type="match status" value="1"/>
</dbReference>
<dbReference type="Pfam" id="PF00069">
    <property type="entry name" value="Pkinase"/>
    <property type="match status" value="1"/>
</dbReference>
<evidence type="ECO:0000256" key="2">
    <source>
        <dbReference type="ARBA" id="ARBA00022741"/>
    </source>
</evidence>
<sequence>MNVQRSSHQGLRVSIAQCSHTGIKAENQDFHGALIPEGKALTLKGITLAVADGISSSPVSREAAELSVRAMLEDYYHTSDAWAVRAAASRVISAINAWLYAANRRALLDTADHGRICTLSALILKGGFAHILHVGDSRIWRVSGETLEPLTQDHVARSSIGETVLKRALGLYDQIEPDYQKLNLTRGDIFLLTSDGVHDFWNIQQAVATIKAAPDLQAAADHIVADALNAGSTDNLTLQIVRIEQLPETLGPVALGLNSDLPILQHQSEGAMVDGFRIIRLIHSNNRSHIYLAEGANGQRVALKFPATETQKDPVYMRRFIMEEWIARRLNSPHVIKAAETPETRSSLYVVSEFIDGQTLRQWMADNPNPPINLVRDIAQQMIKGLRAFHRKDMLHQDFRPENIMITTDGTVKIIDLGSTRIAGVQEAGPSELEQMLGTLQYSAPEYIVGDIPTAASDQFSLGLVIYEMLTGRLPYRADAARVETRRDVARLSYRDARDGSNTIPYWIDHALKRATHPDPAKRFGAFSEFEEALRAPPQHLSAQGPTPLIKRDPLRFWQALSAILALILIAVLAN</sequence>
<name>A0A844B147_9RHOB</name>
<evidence type="ECO:0000313" key="9">
    <source>
        <dbReference type="Proteomes" id="UP000436694"/>
    </source>
</evidence>
<feature type="domain" description="Protein kinase" evidence="6">
    <location>
        <begin position="276"/>
        <end position="535"/>
    </location>
</feature>
<evidence type="ECO:0000256" key="1">
    <source>
        <dbReference type="ARBA" id="ARBA00022679"/>
    </source>
</evidence>
<keyword evidence="2" id="KW-0547">Nucleotide-binding</keyword>